<reference evidence="8" key="2">
    <citation type="submission" date="2023-04" db="EMBL/GenBank/DDBJ databases">
        <authorList>
            <person name="Orihara K."/>
        </authorList>
    </citation>
    <scope>NUCLEOTIDE SEQUENCE</scope>
    <source>
        <strain evidence="8">YIT 13057</strain>
    </source>
</reference>
<feature type="transmembrane region" description="Helical" evidence="6">
    <location>
        <begin position="197"/>
        <end position="220"/>
    </location>
</feature>
<feature type="transmembrane region" description="Helical" evidence="6">
    <location>
        <begin position="302"/>
        <end position="318"/>
    </location>
</feature>
<dbReference type="CDD" id="cd17489">
    <property type="entry name" value="MFS_YfcJ_like"/>
    <property type="match status" value="1"/>
</dbReference>
<name>A0AAJ1PAR3_9BIFI</name>
<feature type="transmembrane region" description="Helical" evidence="6">
    <location>
        <begin position="81"/>
        <end position="101"/>
    </location>
</feature>
<dbReference type="SUPFAM" id="SSF103473">
    <property type="entry name" value="MFS general substrate transporter"/>
    <property type="match status" value="1"/>
</dbReference>
<dbReference type="GO" id="GO:0005886">
    <property type="term" value="C:plasma membrane"/>
    <property type="evidence" value="ECO:0007669"/>
    <property type="project" value="UniProtKB-SubCell"/>
</dbReference>
<comment type="caution">
    <text evidence="8">The sequence shown here is derived from an EMBL/GenBank/DDBJ whole genome shotgun (WGS) entry which is preliminary data.</text>
</comment>
<evidence type="ECO:0000256" key="2">
    <source>
        <dbReference type="ARBA" id="ARBA00022692"/>
    </source>
</evidence>
<evidence type="ECO:0000256" key="4">
    <source>
        <dbReference type="ARBA" id="ARBA00023136"/>
    </source>
</evidence>
<gene>
    <name evidence="8" type="ORF">OB936_06465</name>
</gene>
<keyword evidence="3 6" id="KW-1133">Transmembrane helix</keyword>
<dbReference type="Gene3D" id="1.20.1250.20">
    <property type="entry name" value="MFS general substrate transporter like domains"/>
    <property type="match status" value="1"/>
</dbReference>
<dbReference type="PANTHER" id="PTHR23531">
    <property type="entry name" value="QUINOLENE RESISTANCE PROTEIN NORA"/>
    <property type="match status" value="1"/>
</dbReference>
<feature type="transmembrane region" description="Helical" evidence="6">
    <location>
        <begin position="113"/>
        <end position="131"/>
    </location>
</feature>
<feature type="domain" description="Major facilitator superfamily (MFS) profile" evidence="7">
    <location>
        <begin position="47"/>
        <end position="443"/>
    </location>
</feature>
<dbReference type="AlphaFoldDB" id="A0AAJ1PAR3"/>
<evidence type="ECO:0000256" key="6">
    <source>
        <dbReference type="SAM" id="Phobius"/>
    </source>
</evidence>
<feature type="transmembrane region" description="Helical" evidence="6">
    <location>
        <begin position="355"/>
        <end position="380"/>
    </location>
</feature>
<organism evidence="8 9">
    <name type="scientific">Bifidobacterium catenulatum subsp. kashiwanohense</name>
    <dbReference type="NCBI Taxonomy" id="630129"/>
    <lineage>
        <taxon>Bacteria</taxon>
        <taxon>Bacillati</taxon>
        <taxon>Actinomycetota</taxon>
        <taxon>Actinomycetes</taxon>
        <taxon>Bifidobacteriales</taxon>
        <taxon>Bifidobacteriaceae</taxon>
        <taxon>Bifidobacterium</taxon>
    </lineage>
</organism>
<sequence>MTVPTAPEASNKPTISASETTQQTQSAKQSRQSKQPQRKHDRLITRDMALVMLATFCFMSSNMLANPIVAGYAESLGASGMLMGVVAGSMSFISLFCRPIAGNLSDKTSKRTLVAVGTVLYFAAGLLYYFANSPTMLIMARVINGVGFACCSVCLATWMSLLLPIRHMGAGMGLYGTMNALAMAVGPALGIRAQKYIGYRLTFLSSLVLAVIMLIATLMVKNGGQPVRKKQTSITENPSTAVDIDGSASATKKHRFSIRSILEPRVVPLSLTFMMFAIAYFANQSFIVSYVQSRHLPVSSDLFFMFYAVALLVLRLGLRDLFDSKGFRFWLTVCSLGMLAMLACMTFLFNDWMLLLAAIFTAVGYGLMSSVTQAQAVVIAGRERSGIANSTYYAGIDLGMSVGPFVGGLVYGRLPVVWFYPVFMLTVPVAWLIYLLCVRRVSR</sequence>
<dbReference type="InterPro" id="IPR052714">
    <property type="entry name" value="MFS_Exporter"/>
</dbReference>
<evidence type="ECO:0000256" key="5">
    <source>
        <dbReference type="SAM" id="MobiDB-lite"/>
    </source>
</evidence>
<accession>A0AAJ1PAR3</accession>
<evidence type="ECO:0000313" key="9">
    <source>
        <dbReference type="Proteomes" id="UP001157379"/>
    </source>
</evidence>
<feature type="region of interest" description="Disordered" evidence="5">
    <location>
        <begin position="1"/>
        <end position="40"/>
    </location>
</feature>
<keyword evidence="2 6" id="KW-0812">Transmembrane</keyword>
<evidence type="ECO:0000256" key="1">
    <source>
        <dbReference type="ARBA" id="ARBA00004651"/>
    </source>
</evidence>
<dbReference type="GO" id="GO:0022857">
    <property type="term" value="F:transmembrane transporter activity"/>
    <property type="evidence" value="ECO:0007669"/>
    <property type="project" value="InterPro"/>
</dbReference>
<dbReference type="PROSITE" id="PS50850">
    <property type="entry name" value="MFS"/>
    <property type="match status" value="1"/>
</dbReference>
<feature type="transmembrane region" description="Helical" evidence="6">
    <location>
        <begin position="262"/>
        <end position="282"/>
    </location>
</feature>
<feature type="transmembrane region" description="Helical" evidence="6">
    <location>
        <begin position="172"/>
        <end position="191"/>
    </location>
</feature>
<dbReference type="PANTHER" id="PTHR23531:SF1">
    <property type="entry name" value="QUINOLENE RESISTANCE PROTEIN NORA"/>
    <property type="match status" value="1"/>
</dbReference>
<feature type="transmembrane region" description="Helical" evidence="6">
    <location>
        <begin position="143"/>
        <end position="165"/>
    </location>
</feature>
<dbReference type="Proteomes" id="UP001157379">
    <property type="component" value="Unassembled WGS sequence"/>
</dbReference>
<reference evidence="8" key="1">
    <citation type="journal article" date="2023" name="Gut Microbes">
        <title>Characterization of Bifidobacterium kashiwanohense that utilizes both milk- and plant-derived oligosaccharides.</title>
        <authorList>
            <person name="Orihara K."/>
            <person name="Yahagi K."/>
            <person name="Saito Y."/>
            <person name="Watanabe Y."/>
            <person name="Sasai T."/>
            <person name="Hara T."/>
            <person name="Tsukuda N."/>
            <person name="Oki K."/>
            <person name="Fujimoto J."/>
            <person name="Matsuki T."/>
        </authorList>
    </citation>
    <scope>NUCLEOTIDE SEQUENCE</scope>
    <source>
        <strain evidence="8">YIT 13057</strain>
    </source>
</reference>
<feature type="transmembrane region" description="Helical" evidence="6">
    <location>
        <begin position="330"/>
        <end position="349"/>
    </location>
</feature>
<dbReference type="InterPro" id="IPR036259">
    <property type="entry name" value="MFS_trans_sf"/>
</dbReference>
<feature type="transmembrane region" description="Helical" evidence="6">
    <location>
        <begin position="392"/>
        <end position="411"/>
    </location>
</feature>
<feature type="transmembrane region" description="Helical" evidence="6">
    <location>
        <begin position="417"/>
        <end position="437"/>
    </location>
</feature>
<evidence type="ECO:0000313" key="8">
    <source>
        <dbReference type="EMBL" id="MDH7899842.1"/>
    </source>
</evidence>
<comment type="subcellular location">
    <subcellularLocation>
        <location evidence="1">Cell membrane</location>
        <topology evidence="1">Multi-pass membrane protein</topology>
    </subcellularLocation>
</comment>
<dbReference type="InterPro" id="IPR020846">
    <property type="entry name" value="MFS_dom"/>
</dbReference>
<evidence type="ECO:0000259" key="7">
    <source>
        <dbReference type="PROSITE" id="PS50850"/>
    </source>
</evidence>
<dbReference type="InterPro" id="IPR011701">
    <property type="entry name" value="MFS"/>
</dbReference>
<protein>
    <submittedName>
        <fullName evidence="8">MFS transporter</fullName>
    </submittedName>
</protein>
<dbReference type="RefSeq" id="WP_226670996.1">
    <property type="nucleotide sequence ID" value="NZ_CP026729.1"/>
</dbReference>
<dbReference type="Pfam" id="PF07690">
    <property type="entry name" value="MFS_1"/>
    <property type="match status" value="1"/>
</dbReference>
<keyword evidence="4 6" id="KW-0472">Membrane</keyword>
<proteinExistence type="predicted"/>
<dbReference type="EMBL" id="JAOPMD010000014">
    <property type="protein sequence ID" value="MDH7899842.1"/>
    <property type="molecule type" value="Genomic_DNA"/>
</dbReference>
<feature type="transmembrane region" description="Helical" evidence="6">
    <location>
        <begin position="48"/>
        <end position="69"/>
    </location>
</feature>
<evidence type="ECO:0000256" key="3">
    <source>
        <dbReference type="ARBA" id="ARBA00022989"/>
    </source>
</evidence>
<feature type="compositionally biased region" description="Low complexity" evidence="5">
    <location>
        <begin position="16"/>
        <end position="35"/>
    </location>
</feature>